<gene>
    <name evidence="1" type="ORF">HZY94_05445</name>
</gene>
<dbReference type="Proteomes" id="UP000589521">
    <property type="component" value="Unassembled WGS sequence"/>
</dbReference>
<dbReference type="RefSeq" id="WP_179925339.1">
    <property type="nucleotide sequence ID" value="NZ_JACBXX010000125.1"/>
</dbReference>
<accession>A0A7Z0M6I9</accession>
<comment type="caution">
    <text evidence="1">The sequence shown here is derived from an EMBL/GenBank/DDBJ whole genome shotgun (WGS) entry which is preliminary data.</text>
</comment>
<dbReference type="EMBL" id="JACBXX010000125">
    <property type="protein sequence ID" value="NYS96621.1"/>
    <property type="molecule type" value="Genomic_DNA"/>
</dbReference>
<organism evidence="1 2">
    <name type="scientific">Streptococcus danieliae</name>
    <dbReference type="NCBI Taxonomy" id="747656"/>
    <lineage>
        <taxon>Bacteria</taxon>
        <taxon>Bacillati</taxon>
        <taxon>Bacillota</taxon>
        <taxon>Bacilli</taxon>
        <taxon>Lactobacillales</taxon>
        <taxon>Streptococcaceae</taxon>
        <taxon>Streptococcus</taxon>
    </lineage>
</organism>
<proteinExistence type="predicted"/>
<evidence type="ECO:0000313" key="2">
    <source>
        <dbReference type="Proteomes" id="UP000589521"/>
    </source>
</evidence>
<dbReference type="AlphaFoldDB" id="A0A7Z0M6I9"/>
<reference evidence="1 2" key="1">
    <citation type="submission" date="2020-07" db="EMBL/GenBank/DDBJ databases">
        <title>MOT database genomes.</title>
        <authorList>
            <person name="Joseph S."/>
            <person name="Aduse-Opoku J."/>
            <person name="Hashim A."/>
            <person name="Wade W."/>
            <person name="Curtis M."/>
        </authorList>
    </citation>
    <scope>NUCLEOTIDE SEQUENCE [LARGE SCALE GENOMIC DNA]</scope>
    <source>
        <strain evidence="1 2">STR</strain>
    </source>
</reference>
<evidence type="ECO:0000313" key="1">
    <source>
        <dbReference type="EMBL" id="NYS96621.1"/>
    </source>
</evidence>
<sequence>MDKAKEYEVLTYFDHMEIVGRKLFSDKKEAEEYMYAQQEAYSYRPLYSVVMKRIRG</sequence>
<name>A0A7Z0M6I9_9STRE</name>
<protein>
    <submittedName>
        <fullName evidence="1">Uncharacterized protein</fullName>
    </submittedName>
</protein>